<feature type="transmembrane region" description="Helical" evidence="5">
    <location>
        <begin position="376"/>
        <end position="396"/>
    </location>
</feature>
<evidence type="ECO:0000256" key="2">
    <source>
        <dbReference type="ARBA" id="ARBA00022692"/>
    </source>
</evidence>
<feature type="transmembrane region" description="Helical" evidence="5">
    <location>
        <begin position="34"/>
        <end position="59"/>
    </location>
</feature>
<feature type="transmembrane region" description="Helical" evidence="5">
    <location>
        <begin position="440"/>
        <end position="458"/>
    </location>
</feature>
<keyword evidence="4 5" id="KW-0472">Membrane</keyword>
<feature type="transmembrane region" description="Helical" evidence="5">
    <location>
        <begin position="281"/>
        <end position="298"/>
    </location>
</feature>
<dbReference type="Proteomes" id="UP000735302">
    <property type="component" value="Unassembled WGS sequence"/>
</dbReference>
<feature type="transmembrane region" description="Helical" evidence="5">
    <location>
        <begin position="194"/>
        <end position="218"/>
    </location>
</feature>
<name>A0AAV4AV25_9GAST</name>
<reference evidence="6 7" key="1">
    <citation type="journal article" date="2021" name="Elife">
        <title>Chloroplast acquisition without the gene transfer in kleptoplastic sea slugs, Plakobranchus ocellatus.</title>
        <authorList>
            <person name="Maeda T."/>
            <person name="Takahashi S."/>
            <person name="Yoshida T."/>
            <person name="Shimamura S."/>
            <person name="Takaki Y."/>
            <person name="Nagai Y."/>
            <person name="Toyoda A."/>
            <person name="Suzuki Y."/>
            <person name="Arimoto A."/>
            <person name="Ishii H."/>
            <person name="Satoh N."/>
            <person name="Nishiyama T."/>
            <person name="Hasebe M."/>
            <person name="Maruyama T."/>
            <person name="Minagawa J."/>
            <person name="Obokata J."/>
            <person name="Shigenobu S."/>
        </authorList>
    </citation>
    <scope>NUCLEOTIDE SEQUENCE [LARGE SCALE GENOMIC DNA]</scope>
</reference>
<feature type="transmembrane region" description="Helical" evidence="5">
    <location>
        <begin position="224"/>
        <end position="245"/>
    </location>
</feature>
<feature type="transmembrane region" description="Helical" evidence="5">
    <location>
        <begin position="157"/>
        <end position="182"/>
    </location>
</feature>
<proteinExistence type="predicted"/>
<evidence type="ECO:0000256" key="1">
    <source>
        <dbReference type="ARBA" id="ARBA00004141"/>
    </source>
</evidence>
<feature type="transmembrane region" description="Helical" evidence="5">
    <location>
        <begin position="408"/>
        <end position="428"/>
    </location>
</feature>
<dbReference type="Gene3D" id="1.20.1250.20">
    <property type="entry name" value="MFS general substrate transporter like domains"/>
    <property type="match status" value="1"/>
</dbReference>
<dbReference type="GO" id="GO:0022857">
    <property type="term" value="F:transmembrane transporter activity"/>
    <property type="evidence" value="ECO:0007669"/>
    <property type="project" value="TreeGrafter"/>
</dbReference>
<sequence length="496" mass="54357">MESRKDVNSSEQRLLLPTLGLRNRRQISTRRARIILFFVHLMSSSGGISGMIMLAQYVVKRVGDDAGYSNVTSVDHCTSNTSDPDAKHANEVQEEATDLLTYLNFVQSVPTIFACFLVGSYSDYIGRRIMLLLPLLTAFINFGIISLVIGFNLDLNFLYIGFGLDGLAGTWVALLVVVFAITADISVSKDSRTLWILLLLCSGCIVTAGVTLGTSYLIDSVGFLYASLIPTTMAFVNFLVPLFFFQETLAQRPVVRIWSPMFHCRRLFGLFVTQGSRRRRATLTVCIFIFVFAVASELKRETIDSLYQLHEPFCWDARRIGLYNSIRTGGGNLLGALWLTLLKNCLPSEVVGMIGVLFQVAAYTFEGLLNKSWQFYIVPVLLVPSISTIPIVRATMSLLVGVDQQGALFSSIAVVESVAALIAGTVFTKVYSATVSTMPGAVFFLTAGCGVIAFILYIQGVGSTVACESALRSAGTLCRGFEPRYRRPALTEGLKA</sequence>
<evidence type="ECO:0000256" key="5">
    <source>
        <dbReference type="SAM" id="Phobius"/>
    </source>
</evidence>
<evidence type="ECO:0000313" key="6">
    <source>
        <dbReference type="EMBL" id="GFO11135.1"/>
    </source>
</evidence>
<gene>
    <name evidence="6" type="ORF">PoB_003764000</name>
</gene>
<evidence type="ECO:0000313" key="7">
    <source>
        <dbReference type="Proteomes" id="UP000735302"/>
    </source>
</evidence>
<comment type="subcellular location">
    <subcellularLocation>
        <location evidence="1">Membrane</location>
        <topology evidence="1">Multi-pass membrane protein</topology>
    </subcellularLocation>
</comment>
<feature type="transmembrane region" description="Helical" evidence="5">
    <location>
        <begin position="99"/>
        <end position="119"/>
    </location>
</feature>
<accession>A0AAV4AV25</accession>
<keyword evidence="3 5" id="KW-1133">Transmembrane helix</keyword>
<dbReference type="GO" id="GO:0016020">
    <property type="term" value="C:membrane"/>
    <property type="evidence" value="ECO:0007669"/>
    <property type="project" value="UniProtKB-SubCell"/>
</dbReference>
<keyword evidence="7" id="KW-1185">Reference proteome</keyword>
<feature type="transmembrane region" description="Helical" evidence="5">
    <location>
        <begin position="350"/>
        <end position="369"/>
    </location>
</feature>
<dbReference type="AlphaFoldDB" id="A0AAV4AV25"/>
<dbReference type="PANTHER" id="PTHR23507:SF1">
    <property type="entry name" value="FI18259P1-RELATED"/>
    <property type="match status" value="1"/>
</dbReference>
<organism evidence="6 7">
    <name type="scientific">Plakobranchus ocellatus</name>
    <dbReference type="NCBI Taxonomy" id="259542"/>
    <lineage>
        <taxon>Eukaryota</taxon>
        <taxon>Metazoa</taxon>
        <taxon>Spiralia</taxon>
        <taxon>Lophotrochozoa</taxon>
        <taxon>Mollusca</taxon>
        <taxon>Gastropoda</taxon>
        <taxon>Heterobranchia</taxon>
        <taxon>Euthyneura</taxon>
        <taxon>Panpulmonata</taxon>
        <taxon>Sacoglossa</taxon>
        <taxon>Placobranchoidea</taxon>
        <taxon>Plakobranchidae</taxon>
        <taxon>Plakobranchus</taxon>
    </lineage>
</organism>
<dbReference type="SUPFAM" id="SSF103473">
    <property type="entry name" value="MFS general substrate transporter"/>
    <property type="match status" value="1"/>
</dbReference>
<evidence type="ECO:0000256" key="3">
    <source>
        <dbReference type="ARBA" id="ARBA00022989"/>
    </source>
</evidence>
<dbReference type="EMBL" id="BLXT01004220">
    <property type="protein sequence ID" value="GFO11135.1"/>
    <property type="molecule type" value="Genomic_DNA"/>
</dbReference>
<evidence type="ECO:0000256" key="4">
    <source>
        <dbReference type="ARBA" id="ARBA00023136"/>
    </source>
</evidence>
<keyword evidence="2 5" id="KW-0812">Transmembrane</keyword>
<feature type="transmembrane region" description="Helical" evidence="5">
    <location>
        <begin position="131"/>
        <end position="151"/>
    </location>
</feature>
<comment type="caution">
    <text evidence="6">The sequence shown here is derived from an EMBL/GenBank/DDBJ whole genome shotgun (WGS) entry which is preliminary data.</text>
</comment>
<dbReference type="PANTHER" id="PTHR23507">
    <property type="entry name" value="ZGC:174356"/>
    <property type="match status" value="1"/>
</dbReference>
<protein>
    <submittedName>
        <fullName evidence="6">Proton-coupled folate transporter-like</fullName>
    </submittedName>
</protein>
<dbReference type="InterPro" id="IPR036259">
    <property type="entry name" value="MFS_trans_sf"/>
</dbReference>